<dbReference type="AlphaFoldDB" id="A0A9P0GKP1"/>
<dbReference type="InterPro" id="IPR001810">
    <property type="entry name" value="F-box_dom"/>
</dbReference>
<feature type="domain" description="F-box" evidence="1">
    <location>
        <begin position="3"/>
        <end position="49"/>
    </location>
</feature>
<protein>
    <recommendedName>
        <fullName evidence="1">F-box domain-containing protein</fullName>
    </recommendedName>
</protein>
<name>A0A9P0GKP1_PHACE</name>
<dbReference type="Gene3D" id="3.80.10.10">
    <property type="entry name" value="Ribonuclease Inhibitor"/>
    <property type="match status" value="1"/>
</dbReference>
<dbReference type="SUPFAM" id="SSF81383">
    <property type="entry name" value="F-box domain"/>
    <property type="match status" value="1"/>
</dbReference>
<evidence type="ECO:0000259" key="1">
    <source>
        <dbReference type="PROSITE" id="PS50181"/>
    </source>
</evidence>
<accession>A0A9P0GKP1</accession>
<reference evidence="2" key="1">
    <citation type="submission" date="2022-01" db="EMBL/GenBank/DDBJ databases">
        <authorList>
            <person name="King R."/>
        </authorList>
    </citation>
    <scope>NUCLEOTIDE SEQUENCE</scope>
</reference>
<dbReference type="SMART" id="SM00256">
    <property type="entry name" value="FBOX"/>
    <property type="match status" value="1"/>
</dbReference>
<organism evidence="2 3">
    <name type="scientific">Phaedon cochleariae</name>
    <name type="common">Mustard beetle</name>
    <dbReference type="NCBI Taxonomy" id="80249"/>
    <lineage>
        <taxon>Eukaryota</taxon>
        <taxon>Metazoa</taxon>
        <taxon>Ecdysozoa</taxon>
        <taxon>Arthropoda</taxon>
        <taxon>Hexapoda</taxon>
        <taxon>Insecta</taxon>
        <taxon>Pterygota</taxon>
        <taxon>Neoptera</taxon>
        <taxon>Endopterygota</taxon>
        <taxon>Coleoptera</taxon>
        <taxon>Polyphaga</taxon>
        <taxon>Cucujiformia</taxon>
        <taxon>Chrysomeloidea</taxon>
        <taxon>Chrysomelidae</taxon>
        <taxon>Chrysomelinae</taxon>
        <taxon>Chrysomelini</taxon>
        <taxon>Phaedon</taxon>
    </lineage>
</organism>
<gene>
    <name evidence="2" type="ORF">PHAECO_LOCUS2096</name>
</gene>
<dbReference type="Pfam" id="PF12937">
    <property type="entry name" value="F-box-like"/>
    <property type="match status" value="1"/>
</dbReference>
<dbReference type="PROSITE" id="PS50181">
    <property type="entry name" value="FBOX"/>
    <property type="match status" value="1"/>
</dbReference>
<sequence length="407" mass="49219">MDSLWQDLIPIEIVSEILKYLPRNDRLSCYFVCRKWKEALDRKYLWERIVLHVDRDFLEPSTTLLTREYYRHIDSLEIGWQKPVTHNRWLPLKVQDLTKRAVRYLFSLIEHGVQVNSLKIFEWYDVYPFKKIIYHLGRFVKIQTKLDTLIFRNTNFPKNECFKILDACTLSKDTITRLEIRNNFYIFNTAFDTMEFVLYLKQFAFLQELKLDYFILSRPKVIDVVTENGKGQLKILEIYFDESDLHSIIIPERKWNKLKRLCPDLKVSISIRNICHYEQLEFIFLMEKMPLNSFSLIASPRYNQRFSRDFESTLRCLINNYHRTLEFIRLEIKNNRENLDDVLLALILKCPKLKKLFFDGLISDDMFLFHEIFRYKKSFKGLNVKTKPHRKKSLTNIIHLFSIDEYN</sequence>
<dbReference type="OrthoDB" id="9974792at2759"/>
<dbReference type="InterPro" id="IPR032675">
    <property type="entry name" value="LRR_dom_sf"/>
</dbReference>
<reference evidence="2" key="2">
    <citation type="submission" date="2022-10" db="EMBL/GenBank/DDBJ databases">
        <authorList>
            <consortium name="ENA_rothamsted_submissions"/>
            <consortium name="culmorum"/>
            <person name="King R."/>
        </authorList>
    </citation>
    <scope>NUCLEOTIDE SEQUENCE</scope>
</reference>
<dbReference type="EMBL" id="OU896716">
    <property type="protein sequence ID" value="CAH1118003.1"/>
    <property type="molecule type" value="Genomic_DNA"/>
</dbReference>
<evidence type="ECO:0000313" key="3">
    <source>
        <dbReference type="Proteomes" id="UP001153737"/>
    </source>
</evidence>
<dbReference type="InterPro" id="IPR036047">
    <property type="entry name" value="F-box-like_dom_sf"/>
</dbReference>
<dbReference type="Proteomes" id="UP001153737">
    <property type="component" value="Chromosome 10"/>
</dbReference>
<keyword evidence="3" id="KW-1185">Reference proteome</keyword>
<dbReference type="Gene3D" id="1.20.1280.50">
    <property type="match status" value="1"/>
</dbReference>
<evidence type="ECO:0000313" key="2">
    <source>
        <dbReference type="EMBL" id="CAH1118003.1"/>
    </source>
</evidence>
<proteinExistence type="predicted"/>